<dbReference type="GeneID" id="83200123"/>
<comment type="caution">
    <text evidence="2">The sequence shown here is derived from an EMBL/GenBank/DDBJ whole genome shotgun (WGS) entry which is preliminary data.</text>
</comment>
<proteinExistence type="predicted"/>
<feature type="transmembrane region" description="Helical" evidence="1">
    <location>
        <begin position="7"/>
        <end position="28"/>
    </location>
</feature>
<keyword evidence="1" id="KW-0812">Transmembrane</keyword>
<dbReference type="OrthoDB" id="4159814at2759"/>
<reference evidence="2" key="2">
    <citation type="journal article" date="2023" name="IMA Fungus">
        <title>Comparative genomic study of the Penicillium genus elucidates a diverse pangenome and 15 lateral gene transfer events.</title>
        <authorList>
            <person name="Petersen C."/>
            <person name="Sorensen T."/>
            <person name="Nielsen M.R."/>
            <person name="Sondergaard T.E."/>
            <person name="Sorensen J.L."/>
            <person name="Fitzpatrick D.A."/>
            <person name="Frisvad J.C."/>
            <person name="Nielsen K.L."/>
        </authorList>
    </citation>
    <scope>NUCLEOTIDE SEQUENCE</scope>
    <source>
        <strain evidence="2">IBT 19713</strain>
    </source>
</reference>
<evidence type="ECO:0000256" key="1">
    <source>
        <dbReference type="SAM" id="Phobius"/>
    </source>
</evidence>
<evidence type="ECO:0000313" key="2">
    <source>
        <dbReference type="EMBL" id="KAJ5238904.1"/>
    </source>
</evidence>
<reference evidence="2" key="1">
    <citation type="submission" date="2022-11" db="EMBL/GenBank/DDBJ databases">
        <authorList>
            <person name="Petersen C."/>
        </authorList>
    </citation>
    <scope>NUCLEOTIDE SEQUENCE</scope>
    <source>
        <strain evidence="2">IBT 19713</strain>
    </source>
</reference>
<evidence type="ECO:0000313" key="3">
    <source>
        <dbReference type="Proteomes" id="UP001150941"/>
    </source>
</evidence>
<dbReference type="AlphaFoldDB" id="A0A9W9P6V2"/>
<organism evidence="2 3">
    <name type="scientific">Penicillium chermesinum</name>
    <dbReference type="NCBI Taxonomy" id="63820"/>
    <lineage>
        <taxon>Eukaryota</taxon>
        <taxon>Fungi</taxon>
        <taxon>Dikarya</taxon>
        <taxon>Ascomycota</taxon>
        <taxon>Pezizomycotina</taxon>
        <taxon>Eurotiomycetes</taxon>
        <taxon>Eurotiomycetidae</taxon>
        <taxon>Eurotiales</taxon>
        <taxon>Aspergillaceae</taxon>
        <taxon>Penicillium</taxon>
    </lineage>
</organism>
<keyword evidence="1" id="KW-1133">Transmembrane helix</keyword>
<gene>
    <name evidence="2" type="ORF">N7468_003523</name>
</gene>
<protein>
    <submittedName>
        <fullName evidence="2">Uncharacterized protein</fullName>
    </submittedName>
</protein>
<dbReference type="Proteomes" id="UP001150941">
    <property type="component" value="Unassembled WGS sequence"/>
</dbReference>
<dbReference type="RefSeq" id="XP_058331823.1">
    <property type="nucleotide sequence ID" value="XM_058472820.1"/>
</dbReference>
<sequence length="72" mass="8059">MGTPGQYALYVFCIILGSVLSVVIGYAIHSMATNGFSDGPAEKELGEEQRAYMREVRERNLEALIYECRRKG</sequence>
<keyword evidence="3" id="KW-1185">Reference proteome</keyword>
<accession>A0A9W9P6V2</accession>
<name>A0A9W9P6V2_9EURO</name>
<keyword evidence="1" id="KW-0472">Membrane</keyword>
<dbReference type="EMBL" id="JAPQKS010000003">
    <property type="protein sequence ID" value="KAJ5238904.1"/>
    <property type="molecule type" value="Genomic_DNA"/>
</dbReference>